<dbReference type="GO" id="GO:0016020">
    <property type="term" value="C:membrane"/>
    <property type="evidence" value="ECO:0007669"/>
    <property type="project" value="UniProtKB-SubCell"/>
</dbReference>
<dbReference type="HOGENOM" id="CLU_001645_5_2_1"/>
<sequence>PLKIKNPAIVKGELGDEVALICTIIGYPLPSSIKWSKNGTELSSRENINISQRVISTTEISSRLVIHNLTTNYLGPYTCTASTVFDFQSSDITIPNKGLTQPDLLKVEILNPNSVKLHWNTFPSDGGMINFHRIFINEVGSSQIRSEDVVFWDSMHGFNYHQHTISELTEGKAYSFKLKACNNNPEIGCNSSPPMNVIVGCHYDNISLGNYVDIAWSSPEDPKDEIEKYKVQLIGFATYVNARGLHIVDEDSPIEFDTPESAVKVPVAANTNYTIQICAVTSVGCGNMSEISADSQCSTPPSVPVHMPEFQLQKADNTEECRKFKLVMKRITERYGPIKCYRIILYKMKSNEEIPVAQSIDILSYSEVHKDGSHGAYIAEAFNGEQFLTEVMLGDEIQSHCGFPPVRQRRSIEVVDDEDDLTEIVYDGELAPDTFYSGFVEVKVTGKDNVVLTKRSSLFLPLRTGYLKYHLQATALGVICGLLIVIIILIVALCTLSKRNHLMDYEQDGRSGVRQMLCGFLNRPRTGGLRTPVLPTPDIKPLRPENLPSGFIERHKDSDLLFQREFESLPEQFRDRTSRASDMLENFFKNHDQTRVKLTPIEGSAGSDYVNANFVMGYKDRKKFICAQGPLDKTVNDFWRMIWEQKVEVVPEGNSETRNISQFHYLTWKDFLAPEHPGGILKFIKRINETYTPDKGPILVHCSAGVGRTGTLVVIDSLIQQMKEEGQIEIYNAVVNVRRQRNFLVQSLKQYIFLYRALLEYAQFGDTEIEVKSFKNTLHLMQSNTDKNGKSLLQVEFEKLSELIEDPRTTDVATTEVNAKKNKSCTIVPCKNRVILTPVPSREHSTYINASFIQGYDRTDTFIITQNPLECSVSEFWRMVDEQTIGVIVMLSHESKPQYWPEIESDYDHIQVKVEEVEENQHFTKCKFKVTNTKSSTLQSVTQFRMNGFENDDDAIPSSPDAFIAVVKHIWENKLDSCGPMVVHCSDGGDRSSMFMACSILMSQIKWEQRVDLFQIARNMRSQRPSMLRN</sequence>
<feature type="domain" description="Tyrosine-protein phosphatase" evidence="9">
    <location>
        <begin position="793"/>
        <end position="1030"/>
    </location>
</feature>
<evidence type="ECO:0000256" key="5">
    <source>
        <dbReference type="ARBA" id="ARBA00022912"/>
    </source>
</evidence>
<dbReference type="Gene3D" id="2.60.40.10">
    <property type="entry name" value="Immunoglobulins"/>
    <property type="match status" value="3"/>
</dbReference>
<evidence type="ECO:0000259" key="10">
    <source>
        <dbReference type="PROSITE" id="PS50056"/>
    </source>
</evidence>
<dbReference type="Proteomes" id="UP000014500">
    <property type="component" value="Unassembled WGS sequence"/>
</dbReference>
<name>T1J5Q6_STRMM</name>
<feature type="transmembrane region" description="Helical" evidence="8">
    <location>
        <begin position="473"/>
        <end position="496"/>
    </location>
</feature>
<dbReference type="SUPFAM" id="SSF49265">
    <property type="entry name" value="Fibronectin type III"/>
    <property type="match status" value="1"/>
</dbReference>
<dbReference type="Gene3D" id="3.90.190.10">
    <property type="entry name" value="Protein tyrosine phosphatase superfamily"/>
    <property type="match status" value="3"/>
</dbReference>
<keyword evidence="4" id="KW-0378">Hydrolase</keyword>
<feature type="domain" description="Tyrosine specific protein phosphatases" evidence="10">
    <location>
        <begin position="961"/>
        <end position="1030"/>
    </location>
</feature>
<evidence type="ECO:0000259" key="11">
    <source>
        <dbReference type="PROSITE" id="PS50835"/>
    </source>
</evidence>
<dbReference type="SMART" id="SM00404">
    <property type="entry name" value="PTPc_motif"/>
    <property type="match status" value="2"/>
</dbReference>
<dbReference type="Pfam" id="PF00102">
    <property type="entry name" value="Y_phosphatase"/>
    <property type="match status" value="3"/>
</dbReference>
<dbReference type="GO" id="GO:0048666">
    <property type="term" value="P:neuron development"/>
    <property type="evidence" value="ECO:0007669"/>
    <property type="project" value="UniProtKB-ARBA"/>
</dbReference>
<evidence type="ECO:0000256" key="4">
    <source>
        <dbReference type="ARBA" id="ARBA00022801"/>
    </source>
</evidence>
<dbReference type="Pfam" id="PF13927">
    <property type="entry name" value="Ig_3"/>
    <property type="match status" value="1"/>
</dbReference>
<accession>T1J5Q6</accession>
<dbReference type="PROSITE" id="PS50835">
    <property type="entry name" value="IG_LIKE"/>
    <property type="match status" value="1"/>
</dbReference>
<keyword evidence="3" id="KW-0732">Signal</keyword>
<dbReference type="PhylomeDB" id="T1J5Q6"/>
<dbReference type="InterPro" id="IPR036179">
    <property type="entry name" value="Ig-like_dom_sf"/>
</dbReference>
<comment type="catalytic activity">
    <reaction evidence="7">
        <text>O-phospho-L-tyrosyl-[protein] + H2O = L-tyrosyl-[protein] + phosphate</text>
        <dbReference type="Rhea" id="RHEA:10684"/>
        <dbReference type="Rhea" id="RHEA-COMP:10136"/>
        <dbReference type="Rhea" id="RHEA-COMP:20101"/>
        <dbReference type="ChEBI" id="CHEBI:15377"/>
        <dbReference type="ChEBI" id="CHEBI:43474"/>
        <dbReference type="ChEBI" id="CHEBI:46858"/>
        <dbReference type="ChEBI" id="CHEBI:61978"/>
        <dbReference type="EC" id="3.1.3.48"/>
    </reaction>
</comment>
<evidence type="ECO:0000313" key="13">
    <source>
        <dbReference type="EnsemblMetazoa" id="SMAR008960-PA"/>
    </source>
</evidence>
<dbReference type="InterPro" id="IPR007110">
    <property type="entry name" value="Ig-like_dom"/>
</dbReference>
<organism evidence="13 14">
    <name type="scientific">Strigamia maritima</name>
    <name type="common">European centipede</name>
    <name type="synonym">Geophilus maritimus</name>
    <dbReference type="NCBI Taxonomy" id="126957"/>
    <lineage>
        <taxon>Eukaryota</taxon>
        <taxon>Metazoa</taxon>
        <taxon>Ecdysozoa</taxon>
        <taxon>Arthropoda</taxon>
        <taxon>Myriapoda</taxon>
        <taxon>Chilopoda</taxon>
        <taxon>Pleurostigmophora</taxon>
        <taxon>Geophilomorpha</taxon>
        <taxon>Linotaeniidae</taxon>
        <taxon>Strigamia</taxon>
    </lineage>
</organism>
<evidence type="ECO:0000259" key="12">
    <source>
        <dbReference type="PROSITE" id="PS50853"/>
    </source>
</evidence>
<dbReference type="InterPro" id="IPR003599">
    <property type="entry name" value="Ig_sub"/>
</dbReference>
<dbReference type="SMART" id="SM00409">
    <property type="entry name" value="IG"/>
    <property type="match status" value="1"/>
</dbReference>
<dbReference type="OMA" id="TGNIEAN"/>
<dbReference type="GO" id="GO:0004725">
    <property type="term" value="F:protein tyrosine phosphatase activity"/>
    <property type="evidence" value="ECO:0007669"/>
    <property type="project" value="UniProtKB-EC"/>
</dbReference>
<dbReference type="PANTHER" id="PTHR19134:SF449">
    <property type="entry name" value="TYROSINE-PROTEIN PHOSPHATASE 1"/>
    <property type="match status" value="1"/>
</dbReference>
<reference evidence="14" key="1">
    <citation type="submission" date="2011-05" db="EMBL/GenBank/DDBJ databases">
        <authorList>
            <person name="Richards S.R."/>
            <person name="Qu J."/>
            <person name="Jiang H."/>
            <person name="Jhangiani S.N."/>
            <person name="Agravi P."/>
            <person name="Goodspeed R."/>
            <person name="Gross S."/>
            <person name="Mandapat C."/>
            <person name="Jackson L."/>
            <person name="Mathew T."/>
            <person name="Pu L."/>
            <person name="Thornton R."/>
            <person name="Saada N."/>
            <person name="Wilczek-Boney K.B."/>
            <person name="Lee S."/>
            <person name="Kovar C."/>
            <person name="Wu Y."/>
            <person name="Scherer S.E."/>
            <person name="Worley K.C."/>
            <person name="Muzny D.M."/>
            <person name="Gibbs R."/>
        </authorList>
    </citation>
    <scope>NUCLEOTIDE SEQUENCE</scope>
    <source>
        <strain evidence="14">Brora</strain>
    </source>
</reference>
<dbReference type="SUPFAM" id="SSF48726">
    <property type="entry name" value="Immunoglobulin"/>
    <property type="match status" value="1"/>
</dbReference>
<dbReference type="EMBL" id="JH431866">
    <property type="status" value="NOT_ANNOTATED_CDS"/>
    <property type="molecule type" value="Genomic_DNA"/>
</dbReference>
<dbReference type="AlphaFoldDB" id="T1J5Q6"/>
<evidence type="ECO:0000313" key="14">
    <source>
        <dbReference type="Proteomes" id="UP000014500"/>
    </source>
</evidence>
<comment type="subcellular location">
    <subcellularLocation>
        <location evidence="1">Membrane</location>
        <topology evidence="1">Single-pass membrane protein</topology>
    </subcellularLocation>
</comment>
<keyword evidence="8" id="KW-1133">Transmembrane helix</keyword>
<keyword evidence="5" id="KW-0904">Protein phosphatase</keyword>
<dbReference type="PANTHER" id="PTHR19134">
    <property type="entry name" value="RECEPTOR-TYPE TYROSINE-PROTEIN PHOSPHATASE"/>
    <property type="match status" value="1"/>
</dbReference>
<dbReference type="FunFam" id="3.90.190.10:FF:000102">
    <property type="entry name" value="Receptor-type tyrosine-protein phosphatase"/>
    <property type="match status" value="1"/>
</dbReference>
<dbReference type="CDD" id="cd00063">
    <property type="entry name" value="FN3"/>
    <property type="match status" value="2"/>
</dbReference>
<dbReference type="InterPro" id="IPR036116">
    <property type="entry name" value="FN3_sf"/>
</dbReference>
<dbReference type="InterPro" id="IPR003595">
    <property type="entry name" value="Tyr_Pase_cat"/>
</dbReference>
<dbReference type="SUPFAM" id="SSF52799">
    <property type="entry name" value="(Phosphotyrosine protein) phosphatases II"/>
    <property type="match status" value="2"/>
</dbReference>
<dbReference type="PROSITE" id="PS50055">
    <property type="entry name" value="TYR_PHOSPHATASE_PTP"/>
    <property type="match status" value="2"/>
</dbReference>
<dbReference type="PRINTS" id="PR00700">
    <property type="entry name" value="PRTYPHPHTASE"/>
</dbReference>
<proteinExistence type="predicted"/>
<feature type="domain" description="Tyrosine specific protein phosphatases" evidence="10">
    <location>
        <begin position="681"/>
        <end position="752"/>
    </location>
</feature>
<dbReference type="InterPro" id="IPR000387">
    <property type="entry name" value="Tyr_Pase_dom"/>
</dbReference>
<feature type="domain" description="Fibronectin type-III" evidence="12">
    <location>
        <begin position="193"/>
        <end position="302"/>
    </location>
</feature>
<dbReference type="InterPro" id="IPR003961">
    <property type="entry name" value="FN3_dom"/>
</dbReference>
<feature type="domain" description="Ig-like" evidence="11">
    <location>
        <begin position="1"/>
        <end position="100"/>
    </location>
</feature>
<protein>
    <recommendedName>
        <fullName evidence="2">protein-tyrosine-phosphatase</fullName>
        <ecNumber evidence="2">3.1.3.48</ecNumber>
    </recommendedName>
</protein>
<keyword evidence="14" id="KW-1185">Reference proteome</keyword>
<feature type="domain" description="Tyrosine-protein phosphatase" evidence="9">
    <location>
        <begin position="578"/>
        <end position="761"/>
    </location>
</feature>
<evidence type="ECO:0000256" key="7">
    <source>
        <dbReference type="ARBA" id="ARBA00051722"/>
    </source>
</evidence>
<keyword evidence="8" id="KW-0812">Transmembrane</keyword>
<dbReference type="CDD" id="cd00096">
    <property type="entry name" value="Ig"/>
    <property type="match status" value="1"/>
</dbReference>
<dbReference type="InterPro" id="IPR016130">
    <property type="entry name" value="Tyr_Pase_AS"/>
</dbReference>
<dbReference type="CDD" id="cd00047">
    <property type="entry name" value="PTPc"/>
    <property type="match status" value="1"/>
</dbReference>
<dbReference type="SMART" id="SM00194">
    <property type="entry name" value="PTPc"/>
    <property type="match status" value="2"/>
</dbReference>
<dbReference type="PROSITE" id="PS00383">
    <property type="entry name" value="TYR_PHOSPHATASE_1"/>
    <property type="match status" value="2"/>
</dbReference>
<dbReference type="EnsemblMetazoa" id="SMAR008960-RA">
    <property type="protein sequence ID" value="SMAR008960-PA"/>
    <property type="gene ID" value="SMAR008960"/>
</dbReference>
<evidence type="ECO:0000256" key="3">
    <source>
        <dbReference type="ARBA" id="ARBA00022729"/>
    </source>
</evidence>
<evidence type="ECO:0000256" key="8">
    <source>
        <dbReference type="SAM" id="Phobius"/>
    </source>
</evidence>
<reference evidence="13" key="2">
    <citation type="submission" date="2015-02" db="UniProtKB">
        <authorList>
            <consortium name="EnsemblMetazoa"/>
        </authorList>
    </citation>
    <scope>IDENTIFICATION</scope>
</reference>
<dbReference type="InterPro" id="IPR000242">
    <property type="entry name" value="PTP_cat"/>
</dbReference>
<evidence type="ECO:0000259" key="9">
    <source>
        <dbReference type="PROSITE" id="PS50055"/>
    </source>
</evidence>
<evidence type="ECO:0000256" key="2">
    <source>
        <dbReference type="ARBA" id="ARBA00013064"/>
    </source>
</evidence>
<dbReference type="eggNOG" id="KOG4228">
    <property type="taxonomic scope" value="Eukaryota"/>
</dbReference>
<evidence type="ECO:0000256" key="1">
    <source>
        <dbReference type="ARBA" id="ARBA00004167"/>
    </source>
</evidence>
<dbReference type="PROSITE" id="PS50056">
    <property type="entry name" value="TYR_PHOSPHATASE_2"/>
    <property type="match status" value="2"/>
</dbReference>
<evidence type="ECO:0000256" key="6">
    <source>
        <dbReference type="ARBA" id="ARBA00023136"/>
    </source>
</evidence>
<dbReference type="InterPro" id="IPR029021">
    <property type="entry name" value="Prot-tyrosine_phosphatase-like"/>
</dbReference>
<keyword evidence="6 8" id="KW-0472">Membrane</keyword>
<dbReference type="PROSITE" id="PS50853">
    <property type="entry name" value="FN3"/>
    <property type="match status" value="1"/>
</dbReference>
<dbReference type="EC" id="3.1.3.48" evidence="2"/>
<dbReference type="InterPro" id="IPR013783">
    <property type="entry name" value="Ig-like_fold"/>
</dbReference>
<dbReference type="SMART" id="SM00060">
    <property type="entry name" value="FN3"/>
    <property type="match status" value="2"/>
</dbReference>
<dbReference type="STRING" id="126957.T1J5Q6"/>
<dbReference type="InterPro" id="IPR050348">
    <property type="entry name" value="Protein-Tyr_Phosphatase"/>
</dbReference>